<organism evidence="1 2">
    <name type="scientific">Rubellimicrobium thermophilum DSM 16684</name>
    <dbReference type="NCBI Taxonomy" id="1123069"/>
    <lineage>
        <taxon>Bacteria</taxon>
        <taxon>Pseudomonadati</taxon>
        <taxon>Pseudomonadota</taxon>
        <taxon>Alphaproteobacteria</taxon>
        <taxon>Rhodobacterales</taxon>
        <taxon>Roseobacteraceae</taxon>
        <taxon>Rubellimicrobium</taxon>
    </lineage>
</organism>
<evidence type="ECO:0000313" key="2">
    <source>
        <dbReference type="Proteomes" id="UP000015346"/>
    </source>
</evidence>
<gene>
    <name evidence="1" type="ORF">ruthe_03140</name>
</gene>
<sequence length="260" mass="29856">MARGSWMQGAFDRAVLRRWTAAVRAAPQAELSVLRRDLARAEALRLRLGELMAIAGDRLAQPRIGSQAFPRPPGTDWAWRPRLWRGPLARKGEAGVLNRTPIGEEATVFHDCPLGEITLRQIRNSRTDDLAPFGLRIDVFRFDGSYFALAIDLPPSACEGLKRRHLVRLDIRLEMERPIEIFARLNIRHGPNAEQLVRELPLHQLPPQGGEVWVEFDLAYTKLNEKRLEKMWLDLIFEGPRMNQITLRDITFARYPRAEL</sequence>
<proteinExistence type="predicted"/>
<comment type="caution">
    <text evidence="1">The sequence shown here is derived from an EMBL/GenBank/DDBJ whole genome shotgun (WGS) entry which is preliminary data.</text>
</comment>
<dbReference type="HOGENOM" id="CLU_1110756_0_0_5"/>
<reference evidence="1 2" key="1">
    <citation type="journal article" date="2013" name="Stand. Genomic Sci.">
        <title>Genome sequence of the reddish-pigmented Rubellimicrobium thermophilum type strain (DSM 16684(T)), a member of the Roseobacter clade.</title>
        <authorList>
            <person name="Fiebig A."/>
            <person name="Riedel T."/>
            <person name="Gronow S."/>
            <person name="Petersen J."/>
            <person name="Klenk H.P."/>
            <person name="Goker M."/>
        </authorList>
    </citation>
    <scope>NUCLEOTIDE SEQUENCE [LARGE SCALE GENOMIC DNA]</scope>
    <source>
        <strain evidence="1 2">DSM 16684</strain>
    </source>
</reference>
<name>S9QSV9_9RHOB</name>
<dbReference type="OrthoDB" id="7827015at2"/>
<evidence type="ECO:0000313" key="1">
    <source>
        <dbReference type="EMBL" id="EPX82682.1"/>
    </source>
</evidence>
<dbReference type="EMBL" id="AOLV01000039">
    <property type="protein sequence ID" value="EPX82682.1"/>
    <property type="molecule type" value="Genomic_DNA"/>
</dbReference>
<dbReference type="Pfam" id="PF20086">
    <property type="entry name" value="DUF6478"/>
    <property type="match status" value="1"/>
</dbReference>
<dbReference type="PATRIC" id="fig|1123069.3.peg.3113"/>
<keyword evidence="2" id="KW-1185">Reference proteome</keyword>
<dbReference type="InterPro" id="IPR045514">
    <property type="entry name" value="DUF6478"/>
</dbReference>
<dbReference type="Proteomes" id="UP000015346">
    <property type="component" value="Unassembled WGS sequence"/>
</dbReference>
<accession>S9QSV9</accession>
<dbReference type="AlphaFoldDB" id="S9QSV9"/>
<protein>
    <submittedName>
        <fullName evidence="1">Uncharacterized protein</fullName>
    </submittedName>
</protein>
<dbReference type="STRING" id="1123069.ruthe_03140"/>